<gene>
    <name evidence="2" type="ORF">SARC_10733</name>
</gene>
<dbReference type="AlphaFoldDB" id="A0A0L0FJ24"/>
<dbReference type="InterPro" id="IPR036397">
    <property type="entry name" value="RNaseH_sf"/>
</dbReference>
<sequence>MCVRVVTPAKRYLTTWGRQKGLLQQPTRPEEATREVSMDFMDFDLVNGQFKVLLAVDTQTRMIFARVFSPSGDGPSVVRFMEEKVLAWGSPARLVMDADKKFQNGDVATFCKRRIIVPHWITVDRHQGNGRPETLIRTMKDWLRREIEAADDSPHAWLHLVYEMVRI</sequence>
<proteinExistence type="predicted"/>
<dbReference type="InterPro" id="IPR012337">
    <property type="entry name" value="RNaseH-like_sf"/>
</dbReference>
<evidence type="ECO:0000313" key="3">
    <source>
        <dbReference type="Proteomes" id="UP000054560"/>
    </source>
</evidence>
<dbReference type="Gene3D" id="3.30.420.10">
    <property type="entry name" value="Ribonuclease H-like superfamily/Ribonuclease H"/>
    <property type="match status" value="1"/>
</dbReference>
<evidence type="ECO:0000313" key="2">
    <source>
        <dbReference type="EMBL" id="KNC76784.1"/>
    </source>
</evidence>
<feature type="domain" description="Integrase catalytic" evidence="1">
    <location>
        <begin position="25"/>
        <end position="167"/>
    </location>
</feature>
<dbReference type="RefSeq" id="XP_014150686.1">
    <property type="nucleotide sequence ID" value="XM_014295211.1"/>
</dbReference>
<dbReference type="SUPFAM" id="SSF53098">
    <property type="entry name" value="Ribonuclease H-like"/>
    <property type="match status" value="1"/>
</dbReference>
<dbReference type="GO" id="GO:0003676">
    <property type="term" value="F:nucleic acid binding"/>
    <property type="evidence" value="ECO:0007669"/>
    <property type="project" value="InterPro"/>
</dbReference>
<evidence type="ECO:0000259" key="1">
    <source>
        <dbReference type="PROSITE" id="PS50994"/>
    </source>
</evidence>
<organism evidence="2 3">
    <name type="scientific">Sphaeroforma arctica JP610</name>
    <dbReference type="NCBI Taxonomy" id="667725"/>
    <lineage>
        <taxon>Eukaryota</taxon>
        <taxon>Ichthyosporea</taxon>
        <taxon>Ichthyophonida</taxon>
        <taxon>Sphaeroforma</taxon>
    </lineage>
</organism>
<protein>
    <recommendedName>
        <fullName evidence="1">Integrase catalytic domain-containing protein</fullName>
    </recommendedName>
</protein>
<accession>A0A0L0FJ24</accession>
<dbReference type="EMBL" id="KQ242963">
    <property type="protein sequence ID" value="KNC76784.1"/>
    <property type="molecule type" value="Genomic_DNA"/>
</dbReference>
<dbReference type="GO" id="GO:0015074">
    <property type="term" value="P:DNA integration"/>
    <property type="evidence" value="ECO:0007669"/>
    <property type="project" value="InterPro"/>
</dbReference>
<reference evidence="2 3" key="1">
    <citation type="submission" date="2011-02" db="EMBL/GenBank/DDBJ databases">
        <title>The Genome Sequence of Sphaeroforma arctica JP610.</title>
        <authorList>
            <consortium name="The Broad Institute Genome Sequencing Platform"/>
            <person name="Russ C."/>
            <person name="Cuomo C."/>
            <person name="Young S.K."/>
            <person name="Zeng Q."/>
            <person name="Gargeya S."/>
            <person name="Alvarado L."/>
            <person name="Berlin A."/>
            <person name="Chapman S.B."/>
            <person name="Chen Z."/>
            <person name="Freedman E."/>
            <person name="Gellesch M."/>
            <person name="Goldberg J."/>
            <person name="Griggs A."/>
            <person name="Gujja S."/>
            <person name="Heilman E."/>
            <person name="Heiman D."/>
            <person name="Howarth C."/>
            <person name="Mehta T."/>
            <person name="Neiman D."/>
            <person name="Pearson M."/>
            <person name="Roberts A."/>
            <person name="Saif S."/>
            <person name="Shea T."/>
            <person name="Shenoy N."/>
            <person name="Sisk P."/>
            <person name="Stolte C."/>
            <person name="Sykes S."/>
            <person name="White J."/>
            <person name="Yandava C."/>
            <person name="Burger G."/>
            <person name="Gray M.W."/>
            <person name="Holland P.W.H."/>
            <person name="King N."/>
            <person name="Lang F.B.F."/>
            <person name="Roger A.J."/>
            <person name="Ruiz-Trillo I."/>
            <person name="Haas B."/>
            <person name="Nusbaum C."/>
            <person name="Birren B."/>
        </authorList>
    </citation>
    <scope>NUCLEOTIDE SEQUENCE [LARGE SCALE GENOMIC DNA]</scope>
    <source>
        <strain evidence="2 3">JP610</strain>
    </source>
</reference>
<dbReference type="InterPro" id="IPR001584">
    <property type="entry name" value="Integrase_cat-core"/>
</dbReference>
<name>A0A0L0FJ24_9EUKA</name>
<dbReference type="PROSITE" id="PS50994">
    <property type="entry name" value="INTEGRASE"/>
    <property type="match status" value="1"/>
</dbReference>
<dbReference type="Proteomes" id="UP000054560">
    <property type="component" value="Unassembled WGS sequence"/>
</dbReference>
<dbReference type="OrthoDB" id="8029555at2759"/>
<dbReference type="GeneID" id="25911237"/>
<keyword evidence="3" id="KW-1185">Reference proteome</keyword>